<evidence type="ECO:0000256" key="1">
    <source>
        <dbReference type="ARBA" id="ARBA00022448"/>
    </source>
</evidence>
<dbReference type="Pfam" id="PF00664">
    <property type="entry name" value="ABC_membrane"/>
    <property type="match status" value="1"/>
</dbReference>
<keyword evidence="1" id="KW-0813">Transport</keyword>
<name>R1EDB5_BOTPV</name>
<proteinExistence type="predicted"/>
<dbReference type="GO" id="GO:0140359">
    <property type="term" value="F:ABC-type transporter activity"/>
    <property type="evidence" value="ECO:0007669"/>
    <property type="project" value="InterPro"/>
</dbReference>
<dbReference type="STRING" id="1287680.R1EDB5"/>
<keyword evidence="4" id="KW-0067">ATP-binding</keyword>
<feature type="transmembrane region" description="Helical" evidence="7">
    <location>
        <begin position="12"/>
        <end position="37"/>
    </location>
</feature>
<keyword evidence="2 7" id="KW-0812">Transmembrane</keyword>
<evidence type="ECO:0000256" key="7">
    <source>
        <dbReference type="SAM" id="Phobius"/>
    </source>
</evidence>
<evidence type="ECO:0000259" key="8">
    <source>
        <dbReference type="PROSITE" id="PS50929"/>
    </source>
</evidence>
<dbReference type="KEGG" id="npa:UCRNP2_7852"/>
<dbReference type="InterPro" id="IPR050173">
    <property type="entry name" value="ABC_transporter_C-like"/>
</dbReference>
<accession>R1EDB5</accession>
<evidence type="ECO:0000256" key="3">
    <source>
        <dbReference type="ARBA" id="ARBA00022741"/>
    </source>
</evidence>
<dbReference type="eggNOG" id="KOG0054">
    <property type="taxonomic scope" value="Eukaryota"/>
</dbReference>
<evidence type="ECO:0000313" key="10">
    <source>
        <dbReference type="Proteomes" id="UP000013521"/>
    </source>
</evidence>
<dbReference type="Gene3D" id="1.20.1560.10">
    <property type="entry name" value="ABC transporter type 1, transmembrane domain"/>
    <property type="match status" value="1"/>
</dbReference>
<dbReference type="PANTHER" id="PTHR24223:SF399">
    <property type="entry name" value="ABC TRANSPORTER ATNG"/>
    <property type="match status" value="1"/>
</dbReference>
<organism evidence="9 10">
    <name type="scientific">Botryosphaeria parva (strain UCR-NP2)</name>
    <name type="common">Grapevine canker fungus</name>
    <name type="synonym">Neofusicoccum parvum</name>
    <dbReference type="NCBI Taxonomy" id="1287680"/>
    <lineage>
        <taxon>Eukaryota</taxon>
        <taxon>Fungi</taxon>
        <taxon>Dikarya</taxon>
        <taxon>Ascomycota</taxon>
        <taxon>Pezizomycotina</taxon>
        <taxon>Dothideomycetes</taxon>
        <taxon>Dothideomycetes incertae sedis</taxon>
        <taxon>Botryosphaeriales</taxon>
        <taxon>Botryosphaeriaceae</taxon>
        <taxon>Neofusicoccum</taxon>
    </lineage>
</organism>
<dbReference type="AlphaFoldDB" id="R1EDB5"/>
<dbReference type="PANTHER" id="PTHR24223">
    <property type="entry name" value="ATP-BINDING CASSETTE SUB-FAMILY C"/>
    <property type="match status" value="1"/>
</dbReference>
<dbReference type="GO" id="GO:0005524">
    <property type="term" value="F:ATP binding"/>
    <property type="evidence" value="ECO:0007669"/>
    <property type="project" value="UniProtKB-KW"/>
</dbReference>
<reference evidence="10" key="1">
    <citation type="journal article" date="2013" name="Genome Announc.">
        <title>Draft genome sequence of Neofusicoccum parvum isolate UCR-NP2, a fungal vascular pathogen associated with grapevine cankers.</title>
        <authorList>
            <person name="Blanco-Ulate B."/>
            <person name="Rolshausen P."/>
            <person name="Cantu D."/>
        </authorList>
    </citation>
    <scope>NUCLEOTIDE SEQUENCE [LARGE SCALE GENOMIC DNA]</scope>
    <source>
        <strain evidence="10">UCR-NP2</strain>
    </source>
</reference>
<evidence type="ECO:0000256" key="5">
    <source>
        <dbReference type="ARBA" id="ARBA00022989"/>
    </source>
</evidence>
<dbReference type="InterPro" id="IPR011527">
    <property type="entry name" value="ABC1_TM_dom"/>
</dbReference>
<feature type="transmembrane region" description="Helical" evidence="7">
    <location>
        <begin position="109"/>
        <end position="130"/>
    </location>
</feature>
<evidence type="ECO:0000256" key="6">
    <source>
        <dbReference type="ARBA" id="ARBA00023136"/>
    </source>
</evidence>
<dbReference type="GO" id="GO:0016020">
    <property type="term" value="C:membrane"/>
    <property type="evidence" value="ECO:0007669"/>
    <property type="project" value="InterPro"/>
</dbReference>
<dbReference type="EMBL" id="KB916591">
    <property type="protein sequence ID" value="EOD45447.1"/>
    <property type="molecule type" value="Genomic_DNA"/>
</dbReference>
<dbReference type="OrthoDB" id="6500128at2759"/>
<evidence type="ECO:0000256" key="2">
    <source>
        <dbReference type="ARBA" id="ARBA00022692"/>
    </source>
</evidence>
<keyword evidence="3" id="KW-0547">Nucleotide-binding</keyword>
<dbReference type="SUPFAM" id="SSF90123">
    <property type="entry name" value="ABC transporter transmembrane region"/>
    <property type="match status" value="1"/>
</dbReference>
<dbReference type="InterPro" id="IPR036640">
    <property type="entry name" value="ABC1_TM_sf"/>
</dbReference>
<dbReference type="Proteomes" id="UP000013521">
    <property type="component" value="Unassembled WGS sequence"/>
</dbReference>
<evidence type="ECO:0000256" key="4">
    <source>
        <dbReference type="ARBA" id="ARBA00022840"/>
    </source>
</evidence>
<sequence length="143" mass="15992">MTANSVFEQVARFAIIIAATPPIAVLLPFLAGIGYLIQRVYLRTSRQIRLMDLEAKAPLCTNFLETLAGIATIRAFGWTDAFRARNRQLLDDSQVPFYLLQAIQNWLRLVLELMVAGLVVILVSLARYVFPSLSLSLSLPLSR</sequence>
<protein>
    <submittedName>
        <fullName evidence="9">Putative abc transporter protein</fullName>
    </submittedName>
</protein>
<dbReference type="HOGENOM" id="CLU_1805895_0_0_1"/>
<evidence type="ECO:0000313" key="9">
    <source>
        <dbReference type="EMBL" id="EOD45447.1"/>
    </source>
</evidence>
<dbReference type="PROSITE" id="PS50929">
    <property type="entry name" value="ABC_TM1F"/>
    <property type="match status" value="1"/>
</dbReference>
<keyword evidence="5 7" id="KW-1133">Transmembrane helix</keyword>
<keyword evidence="6 7" id="KW-0472">Membrane</keyword>
<gene>
    <name evidence="9" type="ORF">UCRNP2_7852</name>
</gene>
<feature type="domain" description="ABC transmembrane type-1" evidence="8">
    <location>
        <begin position="13"/>
        <end position="123"/>
    </location>
</feature>